<accession>A0A5J9WLQ7</accession>
<evidence type="ECO:0000313" key="1">
    <source>
        <dbReference type="EMBL" id="TVU48817.1"/>
    </source>
</evidence>
<reference evidence="1 2" key="1">
    <citation type="journal article" date="2019" name="Sci. Rep.">
        <title>A high-quality genome of Eragrostis curvula grass provides insights into Poaceae evolution and supports new strategies to enhance forage quality.</title>
        <authorList>
            <person name="Carballo J."/>
            <person name="Santos B.A.C.M."/>
            <person name="Zappacosta D."/>
            <person name="Garbus I."/>
            <person name="Selva J.P."/>
            <person name="Gallo C.A."/>
            <person name="Diaz A."/>
            <person name="Albertini E."/>
            <person name="Caccamo M."/>
            <person name="Echenique V."/>
        </authorList>
    </citation>
    <scope>NUCLEOTIDE SEQUENCE [LARGE SCALE GENOMIC DNA]</scope>
    <source>
        <strain evidence="2">cv. Victoria</strain>
        <tissue evidence="1">Leaf</tissue>
    </source>
</reference>
<proteinExistence type="predicted"/>
<sequence length="109" mass="12359">MLKTWFVLVERLALLMDLIQRPGLHAFGRFLMLLGMWLAVTPVAKLPLCALDHLLVVDIIFSLLREVLPSLISVQHSRCLRADDARPLITETRFRVIQSKSTAQVALQV</sequence>
<dbReference type="AlphaFoldDB" id="A0A5J9WLQ7"/>
<feature type="non-terminal residue" evidence="1">
    <location>
        <position position="1"/>
    </location>
</feature>
<comment type="caution">
    <text evidence="1">The sequence shown here is derived from an EMBL/GenBank/DDBJ whole genome shotgun (WGS) entry which is preliminary data.</text>
</comment>
<protein>
    <submittedName>
        <fullName evidence="1">Uncharacterized protein</fullName>
    </submittedName>
</protein>
<dbReference type="EMBL" id="RWGY01000002">
    <property type="protein sequence ID" value="TVU48817.1"/>
    <property type="molecule type" value="Genomic_DNA"/>
</dbReference>
<evidence type="ECO:0000313" key="2">
    <source>
        <dbReference type="Proteomes" id="UP000324897"/>
    </source>
</evidence>
<organism evidence="1 2">
    <name type="scientific">Eragrostis curvula</name>
    <name type="common">weeping love grass</name>
    <dbReference type="NCBI Taxonomy" id="38414"/>
    <lineage>
        <taxon>Eukaryota</taxon>
        <taxon>Viridiplantae</taxon>
        <taxon>Streptophyta</taxon>
        <taxon>Embryophyta</taxon>
        <taxon>Tracheophyta</taxon>
        <taxon>Spermatophyta</taxon>
        <taxon>Magnoliopsida</taxon>
        <taxon>Liliopsida</taxon>
        <taxon>Poales</taxon>
        <taxon>Poaceae</taxon>
        <taxon>PACMAD clade</taxon>
        <taxon>Chloridoideae</taxon>
        <taxon>Eragrostideae</taxon>
        <taxon>Eragrostidinae</taxon>
        <taxon>Eragrostis</taxon>
    </lineage>
</organism>
<dbReference type="Proteomes" id="UP000324897">
    <property type="component" value="Chromosome 6"/>
</dbReference>
<keyword evidence="2" id="KW-1185">Reference proteome</keyword>
<name>A0A5J9WLQ7_9POAL</name>
<gene>
    <name evidence="1" type="ORF">EJB05_00093</name>
</gene>
<dbReference type="Gramene" id="TVU48817">
    <property type="protein sequence ID" value="TVU48817"/>
    <property type="gene ID" value="EJB05_00093"/>
</dbReference>